<accession>A0ABN0V4K8</accession>
<protein>
    <submittedName>
        <fullName evidence="1">Uncharacterized protein</fullName>
    </submittedName>
</protein>
<evidence type="ECO:0000313" key="2">
    <source>
        <dbReference type="Proteomes" id="UP001501867"/>
    </source>
</evidence>
<dbReference type="EMBL" id="BAAABV010000006">
    <property type="protein sequence ID" value="GAA0273729.1"/>
    <property type="molecule type" value="Genomic_DNA"/>
</dbReference>
<dbReference type="Proteomes" id="UP001501867">
    <property type="component" value="Unassembled WGS sequence"/>
</dbReference>
<reference evidence="1 2" key="1">
    <citation type="journal article" date="2019" name="Int. J. Syst. Evol. Microbiol.">
        <title>The Global Catalogue of Microorganisms (GCM) 10K type strain sequencing project: providing services to taxonomists for standard genome sequencing and annotation.</title>
        <authorList>
            <consortium name="The Broad Institute Genomics Platform"/>
            <consortium name="The Broad Institute Genome Sequencing Center for Infectious Disease"/>
            <person name="Wu L."/>
            <person name="Ma J."/>
        </authorList>
    </citation>
    <scope>NUCLEOTIDE SEQUENCE [LARGE SCALE GENOMIC DNA]</scope>
    <source>
        <strain evidence="1 2">JCM 4505</strain>
    </source>
</reference>
<organism evidence="1 2">
    <name type="scientific">Streptomyces polychromogenes</name>
    <dbReference type="NCBI Taxonomy" id="67342"/>
    <lineage>
        <taxon>Bacteria</taxon>
        <taxon>Bacillati</taxon>
        <taxon>Actinomycetota</taxon>
        <taxon>Actinomycetes</taxon>
        <taxon>Kitasatosporales</taxon>
        <taxon>Streptomycetaceae</taxon>
        <taxon>Streptomyces</taxon>
    </lineage>
</organism>
<gene>
    <name evidence="1" type="ORF">GCM10010302_09220</name>
</gene>
<proteinExistence type="predicted"/>
<sequence length="231" mass="24984">MTQRTQDPDTAGPDTGIAWLAAPRWIPFGGYNVVMARGLTPDELVRRLAATASWEAPAVVHRAPGEHTAEEVANPALFDDDSDVHLRYGAYAGLSFAVMYGPWWGEFETMGPVSAGGAEVFQVTFEEDNGKPVPPFFAYHRDGRLACSFNLHLDGSWGYDGVDGDPAVAARVTEAMGEAGLPVAGRGGYTGEADEEQMRRTLLRLLGRLFDLSLPRERILRGSLATATLTT</sequence>
<keyword evidence="2" id="KW-1185">Reference proteome</keyword>
<comment type="caution">
    <text evidence="1">The sequence shown here is derived from an EMBL/GenBank/DDBJ whole genome shotgun (WGS) entry which is preliminary data.</text>
</comment>
<evidence type="ECO:0000313" key="1">
    <source>
        <dbReference type="EMBL" id="GAA0273729.1"/>
    </source>
</evidence>
<dbReference type="RefSeq" id="WP_344152747.1">
    <property type="nucleotide sequence ID" value="NZ_BAAABV010000006.1"/>
</dbReference>
<name>A0ABN0V4K8_9ACTN</name>